<organism evidence="3 4">
    <name type="scientific">Mycena metata</name>
    <dbReference type="NCBI Taxonomy" id="1033252"/>
    <lineage>
        <taxon>Eukaryota</taxon>
        <taxon>Fungi</taxon>
        <taxon>Dikarya</taxon>
        <taxon>Basidiomycota</taxon>
        <taxon>Agaricomycotina</taxon>
        <taxon>Agaricomycetes</taxon>
        <taxon>Agaricomycetidae</taxon>
        <taxon>Agaricales</taxon>
        <taxon>Marasmiineae</taxon>
        <taxon>Mycenaceae</taxon>
        <taxon>Mycena</taxon>
    </lineage>
</organism>
<feature type="signal peptide" evidence="2">
    <location>
        <begin position="1"/>
        <end position="23"/>
    </location>
</feature>
<keyword evidence="1" id="KW-0812">Transmembrane</keyword>
<dbReference type="AlphaFoldDB" id="A0AAD7HA44"/>
<evidence type="ECO:0008006" key="5">
    <source>
        <dbReference type="Google" id="ProtNLM"/>
    </source>
</evidence>
<evidence type="ECO:0000313" key="4">
    <source>
        <dbReference type="Proteomes" id="UP001215598"/>
    </source>
</evidence>
<keyword evidence="2" id="KW-0732">Signal</keyword>
<name>A0AAD7HA44_9AGAR</name>
<dbReference type="EMBL" id="JARKIB010000297">
    <property type="protein sequence ID" value="KAJ7716065.1"/>
    <property type="molecule type" value="Genomic_DNA"/>
</dbReference>
<feature type="chain" id="PRO_5041990802" description="Secreted protein" evidence="2">
    <location>
        <begin position="24"/>
        <end position="122"/>
    </location>
</feature>
<protein>
    <recommendedName>
        <fullName evidence="5">Secreted protein</fullName>
    </recommendedName>
</protein>
<keyword evidence="1" id="KW-1133">Transmembrane helix</keyword>
<dbReference type="Proteomes" id="UP001215598">
    <property type="component" value="Unassembled WGS sequence"/>
</dbReference>
<proteinExistence type="predicted"/>
<comment type="caution">
    <text evidence="3">The sequence shown here is derived from an EMBL/GenBank/DDBJ whole genome shotgun (WGS) entry which is preliminary data.</text>
</comment>
<reference evidence="3" key="1">
    <citation type="submission" date="2023-03" db="EMBL/GenBank/DDBJ databases">
        <title>Massive genome expansion in bonnet fungi (Mycena s.s.) driven by repeated elements and novel gene families across ecological guilds.</title>
        <authorList>
            <consortium name="Lawrence Berkeley National Laboratory"/>
            <person name="Harder C.B."/>
            <person name="Miyauchi S."/>
            <person name="Viragh M."/>
            <person name="Kuo A."/>
            <person name="Thoen E."/>
            <person name="Andreopoulos B."/>
            <person name="Lu D."/>
            <person name="Skrede I."/>
            <person name="Drula E."/>
            <person name="Henrissat B."/>
            <person name="Morin E."/>
            <person name="Kohler A."/>
            <person name="Barry K."/>
            <person name="LaButti K."/>
            <person name="Morin E."/>
            <person name="Salamov A."/>
            <person name="Lipzen A."/>
            <person name="Mereny Z."/>
            <person name="Hegedus B."/>
            <person name="Baldrian P."/>
            <person name="Stursova M."/>
            <person name="Weitz H."/>
            <person name="Taylor A."/>
            <person name="Grigoriev I.V."/>
            <person name="Nagy L.G."/>
            <person name="Martin F."/>
            <person name="Kauserud H."/>
        </authorList>
    </citation>
    <scope>NUCLEOTIDE SEQUENCE</scope>
    <source>
        <strain evidence="3">CBHHK182m</strain>
    </source>
</reference>
<feature type="transmembrane region" description="Helical" evidence="1">
    <location>
        <begin position="100"/>
        <end position="121"/>
    </location>
</feature>
<evidence type="ECO:0000256" key="1">
    <source>
        <dbReference type="SAM" id="Phobius"/>
    </source>
</evidence>
<evidence type="ECO:0000313" key="3">
    <source>
        <dbReference type="EMBL" id="KAJ7716065.1"/>
    </source>
</evidence>
<feature type="transmembrane region" description="Helical" evidence="1">
    <location>
        <begin position="74"/>
        <end position="93"/>
    </location>
</feature>
<accession>A0AAD7HA44</accession>
<gene>
    <name evidence="3" type="ORF">B0H16DRAFT_461798</name>
</gene>
<sequence length="122" mass="13169">MFVNLKLMVFAAMLSGSWEHCSCAIQLGYPAVMSPILSSDGAAGRSLCCHRHIPRWATVTLAVAGSLVLPNKPLTSSSLLIQFFFFAGVYLLLFSPSFLLLFYLSSFVCLAPALEAVFMAVG</sequence>
<keyword evidence="4" id="KW-1185">Reference proteome</keyword>
<keyword evidence="1" id="KW-0472">Membrane</keyword>
<evidence type="ECO:0000256" key="2">
    <source>
        <dbReference type="SAM" id="SignalP"/>
    </source>
</evidence>